<comment type="caution">
    <text evidence="3">The sequence shown here is derived from an EMBL/GenBank/DDBJ whole genome shotgun (WGS) entry which is preliminary data.</text>
</comment>
<sequence>MTFLIEPGLALKQTNAKPDRAESKSPTGGSGDAFARSLQQERGTDSGAKAESAPQGKTTDTEQTRPQTLPPQDRRNDATAESEVILETSELESSDEITTDETALNGTDTRIVQKRDNNPDTADFSEQDEDDAAPSLAGALAASEDATKLPTDPETSKSMTIESASTGNPEVHVDTRPEDTPPAPEVQAMTVQAAGQDEVKQGTSRTSDKDALVKSTIEVPGSAAAKPDVPDTAITHSAGTTESNKDVVPDDGAKSPEEDGTFLAELSDGSPEVSSDTGKTGAIDQTSPAPDGSPQLAASALGTSPAPQPASQPVQSPVQMTPTNAVVTASPAETVKIITDAVGSPDDTPDRITVQLDPPELGRVSIDFKFDAHGIQHVTVTGESPEAMRQLRLMHFELTQALERSGLSSQNMTFQQQQSGHQQSHTPASGRLFENIGPATDPTLLTSATLTADSIRPARSASGGLDIRL</sequence>
<feature type="region of interest" description="Disordered" evidence="1">
    <location>
        <begin position="407"/>
        <end position="440"/>
    </location>
</feature>
<dbReference type="RefSeq" id="WP_035570048.1">
    <property type="nucleotide sequence ID" value="NZ_ARYH01000001.1"/>
</dbReference>
<dbReference type="InterPro" id="IPR021136">
    <property type="entry name" value="Flagellar_hook_control-like_C"/>
</dbReference>
<dbReference type="Proteomes" id="UP000027446">
    <property type="component" value="Unassembled WGS sequence"/>
</dbReference>
<feature type="compositionally biased region" description="Basic and acidic residues" evidence="1">
    <location>
        <begin position="243"/>
        <end position="257"/>
    </location>
</feature>
<feature type="domain" description="Flagellar hook-length control protein-like C-terminal" evidence="2">
    <location>
        <begin position="347"/>
        <end position="423"/>
    </location>
</feature>
<dbReference type="OrthoDB" id="7203912at2"/>
<name>A0A069E4U4_9PROT</name>
<proteinExistence type="predicted"/>
<feature type="compositionally biased region" description="Low complexity" evidence="1">
    <location>
        <begin position="133"/>
        <end position="143"/>
    </location>
</feature>
<feature type="compositionally biased region" description="Polar residues" evidence="1">
    <location>
        <begin position="272"/>
        <end position="288"/>
    </location>
</feature>
<reference evidence="3 4" key="1">
    <citation type="journal article" date="2014" name="Antonie Van Leeuwenhoek">
        <title>Hyphomonas beringensis sp. nov. and Hyphomonas chukchiensis sp. nov., isolated from surface seawater of the Bering Sea and Chukchi Sea.</title>
        <authorList>
            <person name="Li C."/>
            <person name="Lai Q."/>
            <person name="Li G."/>
            <person name="Dong C."/>
            <person name="Wang J."/>
            <person name="Liao Y."/>
            <person name="Shao Z."/>
        </authorList>
    </citation>
    <scope>NUCLEOTIDE SEQUENCE [LARGE SCALE GENOMIC DNA]</scope>
    <source>
        <strain evidence="3 4">MHS-3</strain>
    </source>
</reference>
<dbReference type="Gene3D" id="3.30.750.140">
    <property type="match status" value="1"/>
</dbReference>
<dbReference type="EMBL" id="ARYH01000001">
    <property type="protein sequence ID" value="KCZ85280.1"/>
    <property type="molecule type" value="Genomic_DNA"/>
</dbReference>
<evidence type="ECO:0000256" key="1">
    <source>
        <dbReference type="SAM" id="MobiDB-lite"/>
    </source>
</evidence>
<evidence type="ECO:0000313" key="3">
    <source>
        <dbReference type="EMBL" id="KCZ85280.1"/>
    </source>
</evidence>
<dbReference type="Pfam" id="PF02120">
    <property type="entry name" value="Flg_hook"/>
    <property type="match status" value="1"/>
</dbReference>
<dbReference type="eggNOG" id="COG3144">
    <property type="taxonomic scope" value="Bacteria"/>
</dbReference>
<feature type="compositionally biased region" description="Acidic residues" evidence="1">
    <location>
        <begin position="89"/>
        <end position="99"/>
    </location>
</feature>
<feature type="compositionally biased region" description="Polar residues" evidence="1">
    <location>
        <begin position="156"/>
        <end position="168"/>
    </location>
</feature>
<feature type="compositionally biased region" description="Low complexity" evidence="1">
    <location>
        <begin position="415"/>
        <end position="425"/>
    </location>
</feature>
<gene>
    <name evidence="3" type="ORF">HAD_06345</name>
</gene>
<feature type="compositionally biased region" description="Acidic residues" evidence="1">
    <location>
        <begin position="123"/>
        <end position="132"/>
    </location>
</feature>
<keyword evidence="3" id="KW-0966">Cell projection</keyword>
<evidence type="ECO:0000313" key="4">
    <source>
        <dbReference type="Proteomes" id="UP000027446"/>
    </source>
</evidence>
<keyword evidence="3" id="KW-0969">Cilium</keyword>
<keyword evidence="4" id="KW-1185">Reference proteome</keyword>
<feature type="compositionally biased region" description="Polar residues" evidence="1">
    <location>
        <begin position="100"/>
        <end position="110"/>
    </location>
</feature>
<dbReference type="PATRIC" id="fig|1280949.3.peg.1290"/>
<evidence type="ECO:0000259" key="2">
    <source>
        <dbReference type="Pfam" id="PF02120"/>
    </source>
</evidence>
<keyword evidence="3" id="KW-0282">Flagellum</keyword>
<protein>
    <submittedName>
        <fullName evidence="3">Flagellar hook-length control protein</fullName>
    </submittedName>
</protein>
<dbReference type="STRING" id="1280949.HAD_06345"/>
<dbReference type="InterPro" id="IPR038610">
    <property type="entry name" value="FliK-like_C_sf"/>
</dbReference>
<organism evidence="3 4">
    <name type="scientific">Hyphomonas adhaerens MHS-3</name>
    <dbReference type="NCBI Taxonomy" id="1280949"/>
    <lineage>
        <taxon>Bacteria</taxon>
        <taxon>Pseudomonadati</taxon>
        <taxon>Pseudomonadota</taxon>
        <taxon>Alphaproteobacteria</taxon>
        <taxon>Hyphomonadales</taxon>
        <taxon>Hyphomonadaceae</taxon>
        <taxon>Hyphomonas</taxon>
    </lineage>
</organism>
<dbReference type="AlphaFoldDB" id="A0A069E4U4"/>
<feature type="region of interest" description="Disordered" evidence="1">
    <location>
        <begin position="1"/>
        <end position="321"/>
    </location>
</feature>
<feature type="compositionally biased region" description="Low complexity" evidence="1">
    <location>
        <begin position="309"/>
        <end position="319"/>
    </location>
</feature>
<accession>A0A069E4U4</accession>